<dbReference type="Proteomes" id="UP000676386">
    <property type="component" value="Unassembled WGS sequence"/>
</dbReference>
<comment type="caution">
    <text evidence="2">The sequence shown here is derived from an EMBL/GenBank/DDBJ whole genome shotgun (WGS) entry which is preliminary data.</text>
</comment>
<evidence type="ECO:0008006" key="4">
    <source>
        <dbReference type="Google" id="ProtNLM"/>
    </source>
</evidence>
<keyword evidence="1" id="KW-0812">Transmembrane</keyword>
<protein>
    <recommendedName>
        <fullName evidence="4">Branched-chain amino acid transport protein (AzlD)</fullName>
    </recommendedName>
</protein>
<feature type="transmembrane region" description="Helical" evidence="1">
    <location>
        <begin position="60"/>
        <end position="80"/>
    </location>
</feature>
<evidence type="ECO:0000313" key="3">
    <source>
        <dbReference type="Proteomes" id="UP000676386"/>
    </source>
</evidence>
<sequence length="109" mass="12200">MLLFNVILIIHFCAFLLYLCRLALLFPVKHPPKDKWGLPLGITILLTGILLVWLKYPVVNYYKVGPKLGLFAVVTVINAVHDKKPLSRTAYFLLLGCTLLAALIAVIKV</sequence>
<keyword evidence="1" id="KW-0472">Membrane</keyword>
<keyword evidence="3" id="KW-1185">Reference proteome</keyword>
<organism evidence="2 3">
    <name type="scientific">Chitinophaga hostae</name>
    <dbReference type="NCBI Taxonomy" id="2831022"/>
    <lineage>
        <taxon>Bacteria</taxon>
        <taxon>Pseudomonadati</taxon>
        <taxon>Bacteroidota</taxon>
        <taxon>Chitinophagia</taxon>
        <taxon>Chitinophagales</taxon>
        <taxon>Chitinophagaceae</taxon>
        <taxon>Chitinophaga</taxon>
    </lineage>
</organism>
<feature type="transmembrane region" description="Helical" evidence="1">
    <location>
        <begin position="36"/>
        <end position="54"/>
    </location>
</feature>
<accession>A0ABS5JB75</accession>
<gene>
    <name evidence="2" type="ORF">KE626_34310</name>
</gene>
<feature type="transmembrane region" description="Helical" evidence="1">
    <location>
        <begin position="6"/>
        <end position="24"/>
    </location>
</feature>
<proteinExistence type="predicted"/>
<dbReference type="RefSeq" id="WP_211977647.1">
    <property type="nucleotide sequence ID" value="NZ_CBFHAM010000144.1"/>
</dbReference>
<feature type="transmembrane region" description="Helical" evidence="1">
    <location>
        <begin position="89"/>
        <end position="107"/>
    </location>
</feature>
<keyword evidence="1" id="KW-1133">Transmembrane helix</keyword>
<dbReference type="EMBL" id="JAGTXB010000039">
    <property type="protein sequence ID" value="MBS0032456.1"/>
    <property type="molecule type" value="Genomic_DNA"/>
</dbReference>
<name>A0ABS5JB75_9BACT</name>
<evidence type="ECO:0000313" key="2">
    <source>
        <dbReference type="EMBL" id="MBS0032456.1"/>
    </source>
</evidence>
<evidence type="ECO:0000256" key="1">
    <source>
        <dbReference type="SAM" id="Phobius"/>
    </source>
</evidence>
<reference evidence="2 3" key="1">
    <citation type="submission" date="2021-04" db="EMBL/GenBank/DDBJ databases">
        <title>Chitinophaga sp. nov., isolated from the rhizosphere soil.</title>
        <authorList>
            <person name="He S."/>
        </authorList>
    </citation>
    <scope>NUCLEOTIDE SEQUENCE [LARGE SCALE GENOMIC DNA]</scope>
    <source>
        <strain evidence="2 3">2R12</strain>
    </source>
</reference>